<accession>A0A9D2LA69</accession>
<evidence type="ECO:0000313" key="3">
    <source>
        <dbReference type="Proteomes" id="UP000886804"/>
    </source>
</evidence>
<proteinExistence type="predicted"/>
<feature type="transmembrane region" description="Helical" evidence="1">
    <location>
        <begin position="127"/>
        <end position="150"/>
    </location>
</feature>
<reference evidence="2" key="2">
    <citation type="submission" date="2021-04" db="EMBL/GenBank/DDBJ databases">
        <authorList>
            <person name="Gilroy R."/>
        </authorList>
    </citation>
    <scope>NUCLEOTIDE SEQUENCE</scope>
    <source>
        <strain evidence="2">CHK188-4685</strain>
    </source>
</reference>
<sequence>MPVSKFHFRLLKFIYKHPYIKGKTLKTLFMFFKHRRYNDGHFINALESLCRAGYVDCTVFKNAAEDTGQRIKPDENLSIPQSSRELLEDGIFIPEKKSIYGEYHHYLVTDSGALIVEQEQTSRFRTWVPWGVTSIIAVASVLVGIANLYVSCNAK</sequence>
<keyword evidence="1" id="KW-0472">Membrane</keyword>
<organism evidence="2 3">
    <name type="scientific">Candidatus Enterocloster faecavium</name>
    <dbReference type="NCBI Taxonomy" id="2838560"/>
    <lineage>
        <taxon>Bacteria</taxon>
        <taxon>Bacillati</taxon>
        <taxon>Bacillota</taxon>
        <taxon>Clostridia</taxon>
        <taxon>Lachnospirales</taxon>
        <taxon>Lachnospiraceae</taxon>
        <taxon>Enterocloster</taxon>
    </lineage>
</organism>
<keyword evidence="1" id="KW-0812">Transmembrane</keyword>
<comment type="caution">
    <text evidence="2">The sequence shown here is derived from an EMBL/GenBank/DDBJ whole genome shotgun (WGS) entry which is preliminary data.</text>
</comment>
<dbReference type="EMBL" id="DWYS01000145">
    <property type="protein sequence ID" value="HJB08635.1"/>
    <property type="molecule type" value="Genomic_DNA"/>
</dbReference>
<evidence type="ECO:0000256" key="1">
    <source>
        <dbReference type="SAM" id="Phobius"/>
    </source>
</evidence>
<protein>
    <submittedName>
        <fullName evidence="2">Uncharacterized protein</fullName>
    </submittedName>
</protein>
<dbReference type="Proteomes" id="UP000886804">
    <property type="component" value="Unassembled WGS sequence"/>
</dbReference>
<dbReference type="AlphaFoldDB" id="A0A9D2LA69"/>
<reference evidence="2" key="1">
    <citation type="journal article" date="2021" name="PeerJ">
        <title>Extensive microbial diversity within the chicken gut microbiome revealed by metagenomics and culture.</title>
        <authorList>
            <person name="Gilroy R."/>
            <person name="Ravi A."/>
            <person name="Getino M."/>
            <person name="Pursley I."/>
            <person name="Horton D.L."/>
            <person name="Alikhan N.F."/>
            <person name="Baker D."/>
            <person name="Gharbi K."/>
            <person name="Hall N."/>
            <person name="Watson M."/>
            <person name="Adriaenssens E.M."/>
            <person name="Foster-Nyarko E."/>
            <person name="Jarju S."/>
            <person name="Secka A."/>
            <person name="Antonio M."/>
            <person name="Oren A."/>
            <person name="Chaudhuri R.R."/>
            <person name="La Ragione R."/>
            <person name="Hildebrand F."/>
            <person name="Pallen M.J."/>
        </authorList>
    </citation>
    <scope>NUCLEOTIDE SEQUENCE</scope>
    <source>
        <strain evidence="2">CHK188-4685</strain>
    </source>
</reference>
<keyword evidence="1" id="KW-1133">Transmembrane helix</keyword>
<name>A0A9D2LA69_9FIRM</name>
<evidence type="ECO:0000313" key="2">
    <source>
        <dbReference type="EMBL" id="HJB08635.1"/>
    </source>
</evidence>
<gene>
    <name evidence="2" type="ORF">H9716_12370</name>
</gene>